<proteinExistence type="predicted"/>
<name>A0A7H0VD47_9FLAO</name>
<keyword evidence="1" id="KW-0732">Signal</keyword>
<reference evidence="3 4" key="1">
    <citation type="submission" date="2020-08" db="EMBL/GenBank/DDBJ databases">
        <title>Croceimicrobium hydrocarbonivorans gen. nov., sp. nov., a novel marine bacterium isolated from a bacterial consortium that degrades polyethylene terephthalate.</title>
        <authorList>
            <person name="Liu R."/>
        </authorList>
    </citation>
    <scope>NUCLEOTIDE SEQUENCE [LARGE SCALE GENOMIC DNA]</scope>
    <source>
        <strain evidence="3 4">A20-9</strain>
    </source>
</reference>
<evidence type="ECO:0000259" key="2">
    <source>
        <dbReference type="Pfam" id="PF18962"/>
    </source>
</evidence>
<accession>A0A7H0VD47</accession>
<sequence length="492" mass="55155">MRLVSLLMIFILTSFGLSGQGWLTFLPDIPNTPSLIDRIGFTGFKVNQDSNYAMVTYEYGAASTRRDYVVIHGKDGQLLDYYSTPTIENKDLAIDAQFLFTSDHLAIHTFYTKWEQKEIVECVNLKTKNVLWSKKDLTLVDCVSDFQSTYSDIFCKSSTNGDYVFLDKNTGAVLNTFSADSMSNLIASFGQRDSVFEISRIAGNDSIQFFRGFVPKPNGDINLVHAKYEKSCACITDDFEFPRFQSIGFQSGFEQPLYTSYKLDHQVGDSTVNASIRMFNFDSDTIISEDIIIPATKGVDSTWTKPRVRLVRGFDGSFMIDSDILRDGLQNGRPELQGGKRFQFHNAAGDLIYVTEAFLLRAFDSRSVLAQNRGQSSFVLRPDSTATVAFRTSRTGFAVIGYVNFSKDEISPSKIETLEIFPNPFENQVSIKLENPSNLEGIAIYNINGQLIKEFKNPSPSFLPVEDLAAGIYCFVINLTDTAPISKVMLKK</sequence>
<dbReference type="NCBIfam" id="TIGR04183">
    <property type="entry name" value="Por_Secre_tail"/>
    <property type="match status" value="1"/>
</dbReference>
<keyword evidence="4" id="KW-1185">Reference proteome</keyword>
<dbReference type="KEGG" id="chyd:H4K34_14870"/>
<dbReference type="AlphaFoldDB" id="A0A7H0VD47"/>
<dbReference type="InterPro" id="IPR026444">
    <property type="entry name" value="Secre_tail"/>
</dbReference>
<evidence type="ECO:0000313" key="3">
    <source>
        <dbReference type="EMBL" id="QNR23645.1"/>
    </source>
</evidence>
<protein>
    <submittedName>
        <fullName evidence="3">T9SS type A sorting domain-containing protein</fullName>
    </submittedName>
</protein>
<gene>
    <name evidence="3" type="ORF">H4K34_14870</name>
</gene>
<dbReference type="Pfam" id="PF18962">
    <property type="entry name" value="Por_Secre_tail"/>
    <property type="match status" value="1"/>
</dbReference>
<organism evidence="3 4">
    <name type="scientific">Croceimicrobium hydrocarbonivorans</name>
    <dbReference type="NCBI Taxonomy" id="2761580"/>
    <lineage>
        <taxon>Bacteria</taxon>
        <taxon>Pseudomonadati</taxon>
        <taxon>Bacteroidota</taxon>
        <taxon>Flavobacteriia</taxon>
        <taxon>Flavobacteriales</taxon>
        <taxon>Owenweeksiaceae</taxon>
        <taxon>Croceimicrobium</taxon>
    </lineage>
</organism>
<feature type="domain" description="Secretion system C-terminal sorting" evidence="2">
    <location>
        <begin position="420"/>
        <end position="488"/>
    </location>
</feature>
<dbReference type="Proteomes" id="UP000516305">
    <property type="component" value="Chromosome"/>
</dbReference>
<dbReference type="EMBL" id="CP060139">
    <property type="protein sequence ID" value="QNR23645.1"/>
    <property type="molecule type" value="Genomic_DNA"/>
</dbReference>
<evidence type="ECO:0000256" key="1">
    <source>
        <dbReference type="ARBA" id="ARBA00022729"/>
    </source>
</evidence>
<dbReference type="RefSeq" id="WP_210758180.1">
    <property type="nucleotide sequence ID" value="NZ_CP060139.1"/>
</dbReference>
<evidence type="ECO:0000313" key="4">
    <source>
        <dbReference type="Proteomes" id="UP000516305"/>
    </source>
</evidence>